<reference evidence="2" key="1">
    <citation type="journal article" date="2019" name="Sci. Rep.">
        <title>Draft genome of Tanacetum cinerariifolium, the natural source of mosquito coil.</title>
        <authorList>
            <person name="Yamashiro T."/>
            <person name="Shiraishi A."/>
            <person name="Satake H."/>
            <person name="Nakayama K."/>
        </authorList>
    </citation>
    <scope>NUCLEOTIDE SEQUENCE</scope>
</reference>
<feature type="non-terminal residue" evidence="2">
    <location>
        <position position="1"/>
    </location>
</feature>
<keyword evidence="2" id="KW-0695">RNA-directed DNA polymerase</keyword>
<evidence type="ECO:0000256" key="1">
    <source>
        <dbReference type="SAM" id="MobiDB-lite"/>
    </source>
</evidence>
<feature type="non-terminal residue" evidence="2">
    <location>
        <position position="112"/>
    </location>
</feature>
<accession>A0A699UE51</accession>
<protein>
    <submittedName>
        <fullName evidence="2">Putative reverse transcriptase domain-containing protein</fullName>
    </submittedName>
</protein>
<gene>
    <name evidence="2" type="ORF">Tci_889963</name>
</gene>
<name>A0A699UE51_TANCI</name>
<dbReference type="GO" id="GO:0003964">
    <property type="term" value="F:RNA-directed DNA polymerase activity"/>
    <property type="evidence" value="ECO:0007669"/>
    <property type="project" value="UniProtKB-KW"/>
</dbReference>
<keyword evidence="2" id="KW-0548">Nucleotidyltransferase</keyword>
<keyword evidence="2" id="KW-0808">Transferase</keyword>
<sequence>CNEKGHRKRDCPKLGRNGQGGNNRGGADRSFVSTKFSALMKPVEIDTSYEVELTDAQVTGTVSKEKRVKDVPVFRDFSEVFLKYFPGLPPPRQVEFRIDLIPGATPVAHAPY</sequence>
<evidence type="ECO:0000313" key="2">
    <source>
        <dbReference type="EMBL" id="GFD17994.1"/>
    </source>
</evidence>
<feature type="region of interest" description="Disordered" evidence="1">
    <location>
        <begin position="1"/>
        <end position="29"/>
    </location>
</feature>
<proteinExistence type="predicted"/>
<dbReference type="EMBL" id="BKCJ011304408">
    <property type="protein sequence ID" value="GFD17994.1"/>
    <property type="molecule type" value="Genomic_DNA"/>
</dbReference>
<feature type="compositionally biased region" description="Basic residues" evidence="1">
    <location>
        <begin position="1"/>
        <end position="10"/>
    </location>
</feature>
<organism evidence="2">
    <name type="scientific">Tanacetum cinerariifolium</name>
    <name type="common">Dalmatian daisy</name>
    <name type="synonym">Chrysanthemum cinerariifolium</name>
    <dbReference type="NCBI Taxonomy" id="118510"/>
    <lineage>
        <taxon>Eukaryota</taxon>
        <taxon>Viridiplantae</taxon>
        <taxon>Streptophyta</taxon>
        <taxon>Embryophyta</taxon>
        <taxon>Tracheophyta</taxon>
        <taxon>Spermatophyta</taxon>
        <taxon>Magnoliopsida</taxon>
        <taxon>eudicotyledons</taxon>
        <taxon>Gunneridae</taxon>
        <taxon>Pentapetalae</taxon>
        <taxon>asterids</taxon>
        <taxon>campanulids</taxon>
        <taxon>Asterales</taxon>
        <taxon>Asteraceae</taxon>
        <taxon>Asteroideae</taxon>
        <taxon>Anthemideae</taxon>
        <taxon>Anthemidinae</taxon>
        <taxon>Tanacetum</taxon>
    </lineage>
</organism>
<comment type="caution">
    <text evidence="2">The sequence shown here is derived from an EMBL/GenBank/DDBJ whole genome shotgun (WGS) entry which is preliminary data.</text>
</comment>
<dbReference type="AlphaFoldDB" id="A0A699UE51"/>